<proteinExistence type="predicted"/>
<protein>
    <recommendedName>
        <fullName evidence="3">Transposase</fullName>
    </recommendedName>
</protein>
<gene>
    <name evidence="2" type="ORF">LCGC14_0501330</name>
</gene>
<reference evidence="2" key="1">
    <citation type="journal article" date="2015" name="Nature">
        <title>Complex archaea that bridge the gap between prokaryotes and eukaryotes.</title>
        <authorList>
            <person name="Spang A."/>
            <person name="Saw J.H."/>
            <person name="Jorgensen S.L."/>
            <person name="Zaremba-Niedzwiedzka K."/>
            <person name="Martijn J."/>
            <person name="Lind A.E."/>
            <person name="van Eijk R."/>
            <person name="Schleper C."/>
            <person name="Guy L."/>
            <person name="Ettema T.J."/>
        </authorList>
    </citation>
    <scope>NUCLEOTIDE SEQUENCE</scope>
</reference>
<accession>A0A0F9SM86</accession>
<name>A0A0F9SM86_9ZZZZ</name>
<organism evidence="2">
    <name type="scientific">marine sediment metagenome</name>
    <dbReference type="NCBI Taxonomy" id="412755"/>
    <lineage>
        <taxon>unclassified sequences</taxon>
        <taxon>metagenomes</taxon>
        <taxon>ecological metagenomes</taxon>
    </lineage>
</organism>
<evidence type="ECO:0000256" key="1">
    <source>
        <dbReference type="SAM" id="MobiDB-lite"/>
    </source>
</evidence>
<comment type="caution">
    <text evidence="2">The sequence shown here is derived from an EMBL/GenBank/DDBJ whole genome shotgun (WGS) entry which is preliminary data.</text>
</comment>
<dbReference type="InterPro" id="IPR002514">
    <property type="entry name" value="Transposase_8"/>
</dbReference>
<evidence type="ECO:0008006" key="3">
    <source>
        <dbReference type="Google" id="ProtNLM"/>
    </source>
</evidence>
<dbReference type="GO" id="GO:0006313">
    <property type="term" value="P:DNA transposition"/>
    <property type="evidence" value="ECO:0007669"/>
    <property type="project" value="InterPro"/>
</dbReference>
<dbReference type="SUPFAM" id="SSF48295">
    <property type="entry name" value="TrpR-like"/>
    <property type="match status" value="1"/>
</dbReference>
<feature type="compositionally biased region" description="Polar residues" evidence="1">
    <location>
        <begin position="43"/>
        <end position="70"/>
    </location>
</feature>
<sequence>MGTGIRYTNEFKQEAVNQVSVHGYDVSEVAKRLGVRPKACTNGRKNLQNQPKSVRNNTIFRQKLPVSNVN</sequence>
<dbReference type="InterPro" id="IPR010921">
    <property type="entry name" value="Trp_repressor/repl_initiator"/>
</dbReference>
<dbReference type="AlphaFoldDB" id="A0A0F9SM86"/>
<dbReference type="GO" id="GO:0043565">
    <property type="term" value="F:sequence-specific DNA binding"/>
    <property type="evidence" value="ECO:0007669"/>
    <property type="project" value="InterPro"/>
</dbReference>
<feature type="region of interest" description="Disordered" evidence="1">
    <location>
        <begin position="40"/>
        <end position="70"/>
    </location>
</feature>
<evidence type="ECO:0000313" key="2">
    <source>
        <dbReference type="EMBL" id="KKN63472.1"/>
    </source>
</evidence>
<dbReference type="Pfam" id="PF01527">
    <property type="entry name" value="HTH_Tnp_1"/>
    <property type="match status" value="1"/>
</dbReference>
<dbReference type="EMBL" id="LAZR01000588">
    <property type="protein sequence ID" value="KKN63472.1"/>
    <property type="molecule type" value="Genomic_DNA"/>
</dbReference>
<dbReference type="GO" id="GO:0004803">
    <property type="term" value="F:transposase activity"/>
    <property type="evidence" value="ECO:0007669"/>
    <property type="project" value="InterPro"/>
</dbReference>